<dbReference type="Gene3D" id="3.40.50.970">
    <property type="match status" value="1"/>
</dbReference>
<comment type="function">
    <text evidence="17">This enzyme catalyzes the 6-electron reduction of sulfite to sulfide. This is one of several activities required for the biosynthesis of L-cysteine from sulfate.</text>
</comment>
<evidence type="ECO:0000313" key="20">
    <source>
        <dbReference type="Proteomes" id="UP000224854"/>
    </source>
</evidence>
<evidence type="ECO:0000256" key="1">
    <source>
        <dbReference type="ARBA" id="ARBA00001917"/>
    </source>
</evidence>
<dbReference type="OrthoDB" id="1856718at2759"/>
<dbReference type="Gene3D" id="3.40.920.10">
    <property type="entry name" value="Pyruvate-ferredoxin oxidoreductase, PFOR, domain III"/>
    <property type="match status" value="1"/>
</dbReference>
<keyword evidence="11" id="KW-0521">NADP</keyword>
<keyword evidence="10" id="KW-0274">FAD</keyword>
<comment type="pathway">
    <text evidence="3">Sulfur metabolism; hydrogen sulfide biosynthesis; hydrogen sulfide from sulfite (NADPH route): step 1/1.</text>
</comment>
<dbReference type="InterPro" id="IPR009014">
    <property type="entry name" value="Transketo_C/PFOR_II"/>
</dbReference>
<gene>
    <name evidence="19" type="ORF">CDD82_6659</name>
</gene>
<evidence type="ECO:0000256" key="11">
    <source>
        <dbReference type="ARBA" id="ARBA00022857"/>
    </source>
</evidence>
<keyword evidence="7" id="KW-0285">Flavoprotein</keyword>
<evidence type="ECO:0000313" key="19">
    <source>
        <dbReference type="EMBL" id="PHH71262.1"/>
    </source>
</evidence>
<dbReference type="FunFam" id="3.40.50.970:FF:000052">
    <property type="entry name" value="Sulfite reductase [NADPH] flavoprotein component"/>
    <property type="match status" value="1"/>
</dbReference>
<evidence type="ECO:0000256" key="5">
    <source>
        <dbReference type="ARBA" id="ARBA00022448"/>
    </source>
</evidence>
<evidence type="ECO:0000256" key="8">
    <source>
        <dbReference type="ARBA" id="ARBA00022643"/>
    </source>
</evidence>
<dbReference type="InterPro" id="IPR017938">
    <property type="entry name" value="Riboflavin_synthase-like_b-brl"/>
</dbReference>
<dbReference type="FunFam" id="3.40.50.920:FF:000007">
    <property type="entry name" value="Pyruvate:ferredoxin (Flavodoxin) oxidoreductase"/>
    <property type="match status" value="1"/>
</dbReference>
<accession>A0A2C5YVA5</accession>
<dbReference type="InterPro" id="IPR003097">
    <property type="entry name" value="CysJ-like_FAD-binding"/>
</dbReference>
<evidence type="ECO:0000256" key="2">
    <source>
        <dbReference type="ARBA" id="ARBA00001974"/>
    </source>
</evidence>
<comment type="cofactor">
    <cofactor evidence="2">
        <name>FAD</name>
        <dbReference type="ChEBI" id="CHEBI:57692"/>
    </cofactor>
</comment>
<comment type="caution">
    <text evidence="19">The sequence shown here is derived from an EMBL/GenBank/DDBJ whole genome shotgun (WGS) entry which is preliminary data.</text>
</comment>
<dbReference type="SUPFAM" id="SSF63380">
    <property type="entry name" value="Riboflavin synthase domain-like"/>
    <property type="match status" value="1"/>
</dbReference>
<dbReference type="InterPro" id="IPR001433">
    <property type="entry name" value="OxRdtase_FAD/NAD-bd"/>
</dbReference>
<dbReference type="Gene3D" id="2.40.30.10">
    <property type="entry name" value="Translation factors"/>
    <property type="match status" value="1"/>
</dbReference>
<keyword evidence="8" id="KW-0288">FMN</keyword>
<name>A0A2C5YVA5_9HYPO</name>
<comment type="cofactor">
    <cofactor evidence="1">
        <name>FMN</name>
        <dbReference type="ChEBI" id="CHEBI:58210"/>
    </cofactor>
</comment>
<dbReference type="SUPFAM" id="SSF52343">
    <property type="entry name" value="Ferredoxin reductase-like, C-terminal NADP-linked domain"/>
    <property type="match status" value="1"/>
</dbReference>
<keyword evidence="20" id="KW-1185">Reference proteome</keyword>
<sequence>MVSKPSRPAHASPASCLPFGKPVSLASISGPAYVTAQVLVQQVAYKLSDKIYSYSPQTFGLDAAAHHWAAQGHSNIHGYAPGLLSLQSRAGAGALALGYIFSPDFDLSRRHVPQTLMAPSGSLHQLRPCLDQLSLLYNLSSPLVAHVAAIDYSDQHGLVCNYDSALRLAEDVGMGLVATSSAYEAQHMSLLATLVATLMPTMHVYDGTRVARETLRVVDALGETELADLYSKLAAETGKLNPRLDLAGKTLEILSLVNHELGTVYEPFEYHGHDAPDVVLVVFGSAEAQVARQLLVKMAADGTKVGLVNVRIYRPFIEEAFLKAVPQSARVMAVLGQVEDEAAVADAATQSALYRDVLTTANFSALSAEVRDIKYSPSQTVTPQWLAKTVHALFGNSGDAKKLPLLVTGQQYKFWDVDDSPTADLAAAIGAVLSREPTTNVFLHTAFDNGVQGGIVGSDIRASNVSLEAPYEVDEADVVGVGHEKLLEQTDVVKGAAQGAKVLVRLSDFEHDEAEKRFPPAFRKTVRDKAIDLFVVDTGYSPAFEKEAQLTKLLVELCMLKMVRPQLSSHDAAQQLLAEGHSIKLDECVDGVDLCLSKVEVPASWAEAQVDHGPAGQGGWMQTKSLVPFDKDEAQGVDEAGDDKAVAKGLVFKEAYGTSQALRPDVSVKTTRIRVKETRRLTPSDYERNILHIEFDLGDSGLTYKIGEALGIHAENDEQQVTDFMAAYGIEAGELVQVAARGNEAMVEVRTAQQALMQNLDILGKPPKRFYEALAAFATDQTQRLKLEALGGAAGAEELKRRSDVDTATYVDVLNEFASARPSLPQLARLVAPLKRREYSIASAQAVTPTSVALMIVVVDWVDSRGRTRYGQATRYLSRLQPGALVTASVKPSVMKLPADDSAPLIMAGLGTGLAPFRAFVQQRALQKAQGRQIGPMLLYLGARHQRQEYLYGEEWEAYLAAGIVTLVGSAFSRDQPHKIYIQDRMRQTLAHIVQAYVRDGGTFYLCGPTWPVPDVTQVLHEAIAAEAQASGRKLDPAKEIERLKDEGRYVLEVY</sequence>
<dbReference type="Proteomes" id="UP000224854">
    <property type="component" value="Unassembled WGS sequence"/>
</dbReference>
<dbReference type="PANTHER" id="PTHR19384:SF109">
    <property type="entry name" value="SULFITE REDUCTASE [NADPH] FLAVOPROTEIN COMPONENT"/>
    <property type="match status" value="1"/>
</dbReference>
<dbReference type="SUPFAM" id="SSF52922">
    <property type="entry name" value="TK C-terminal domain-like"/>
    <property type="match status" value="1"/>
</dbReference>
<keyword evidence="14" id="KW-0408">Iron</keyword>
<dbReference type="InterPro" id="IPR023173">
    <property type="entry name" value="NADPH_Cyt_P450_Rdtase_alpha"/>
</dbReference>
<reference evidence="19 20" key="1">
    <citation type="submission" date="2017-06" db="EMBL/GenBank/DDBJ databases">
        <title>Ant-infecting Ophiocordyceps genomes reveal a high diversity of potential behavioral manipulation genes and a possible major role for enterotoxins.</title>
        <authorList>
            <person name="De Bekker C."/>
            <person name="Evans H.C."/>
            <person name="Brachmann A."/>
            <person name="Hughes D.P."/>
        </authorList>
    </citation>
    <scope>NUCLEOTIDE SEQUENCE [LARGE SCALE GENOMIC DNA]</scope>
    <source>
        <strain evidence="19 20">1348a</strain>
    </source>
</reference>
<dbReference type="GO" id="GO:0046872">
    <property type="term" value="F:metal ion binding"/>
    <property type="evidence" value="ECO:0007669"/>
    <property type="project" value="UniProtKB-KW"/>
</dbReference>
<keyword evidence="12" id="KW-0249">Electron transport</keyword>
<evidence type="ECO:0000256" key="14">
    <source>
        <dbReference type="ARBA" id="ARBA00023004"/>
    </source>
</evidence>
<evidence type="ECO:0000256" key="3">
    <source>
        <dbReference type="ARBA" id="ARBA00004774"/>
    </source>
</evidence>
<evidence type="ECO:0000256" key="7">
    <source>
        <dbReference type="ARBA" id="ARBA00022630"/>
    </source>
</evidence>
<keyword evidence="9" id="KW-0479">Metal-binding</keyword>
<dbReference type="GO" id="GO:0010181">
    <property type="term" value="F:FMN binding"/>
    <property type="evidence" value="ECO:0007669"/>
    <property type="project" value="TreeGrafter"/>
</dbReference>
<keyword evidence="6" id="KW-0004">4Fe-4S</keyword>
<keyword evidence="15" id="KW-0411">Iron-sulfur</keyword>
<evidence type="ECO:0000256" key="12">
    <source>
        <dbReference type="ARBA" id="ARBA00022982"/>
    </source>
</evidence>
<evidence type="ECO:0000256" key="10">
    <source>
        <dbReference type="ARBA" id="ARBA00022827"/>
    </source>
</evidence>
<protein>
    <recommendedName>
        <fullName evidence="4">assimilatory sulfite reductase (NADPH)</fullName>
        <ecNumber evidence="4">1.8.1.2</ecNumber>
    </recommendedName>
</protein>
<organism evidence="19 20">
    <name type="scientific">Ophiocordyceps australis</name>
    <dbReference type="NCBI Taxonomy" id="1399860"/>
    <lineage>
        <taxon>Eukaryota</taxon>
        <taxon>Fungi</taxon>
        <taxon>Dikarya</taxon>
        <taxon>Ascomycota</taxon>
        <taxon>Pezizomycotina</taxon>
        <taxon>Sordariomycetes</taxon>
        <taxon>Hypocreomycetidae</taxon>
        <taxon>Hypocreales</taxon>
        <taxon>Ophiocordycipitaceae</taxon>
        <taxon>Ophiocordyceps</taxon>
    </lineage>
</organism>
<dbReference type="GO" id="GO:0051539">
    <property type="term" value="F:4 iron, 4 sulfur cluster binding"/>
    <property type="evidence" value="ECO:0007669"/>
    <property type="project" value="UniProtKB-KW"/>
</dbReference>
<evidence type="ECO:0000256" key="13">
    <source>
        <dbReference type="ARBA" id="ARBA00023002"/>
    </source>
</evidence>
<dbReference type="Gene3D" id="3.40.50.80">
    <property type="entry name" value="Nucleotide-binding domain of ferredoxin-NADP reductase (FNR) module"/>
    <property type="match status" value="1"/>
</dbReference>
<evidence type="ECO:0000256" key="9">
    <source>
        <dbReference type="ARBA" id="ARBA00022723"/>
    </source>
</evidence>
<dbReference type="InterPro" id="IPR039261">
    <property type="entry name" value="FNR_nucleotide-bd"/>
</dbReference>
<dbReference type="AlphaFoldDB" id="A0A2C5YVA5"/>
<keyword evidence="13" id="KW-0560">Oxidoreductase</keyword>
<dbReference type="GO" id="GO:0016903">
    <property type="term" value="F:oxidoreductase activity, acting on the aldehyde or oxo group of donors"/>
    <property type="evidence" value="ECO:0007669"/>
    <property type="project" value="InterPro"/>
</dbReference>
<dbReference type="EMBL" id="NJEU01000700">
    <property type="protein sequence ID" value="PHH71262.1"/>
    <property type="molecule type" value="Genomic_DNA"/>
</dbReference>
<evidence type="ECO:0000256" key="4">
    <source>
        <dbReference type="ARBA" id="ARBA00012604"/>
    </source>
</evidence>
<dbReference type="SUPFAM" id="SSF53323">
    <property type="entry name" value="Pyruvate-ferredoxin oxidoreductase, PFOR, domain III"/>
    <property type="match status" value="1"/>
</dbReference>
<dbReference type="InterPro" id="IPR001709">
    <property type="entry name" value="Flavoprot_Pyr_Nucl_cyt_Rdtase"/>
</dbReference>
<evidence type="ECO:0000256" key="17">
    <source>
        <dbReference type="ARBA" id="ARBA00059320"/>
    </source>
</evidence>
<dbReference type="InterPro" id="IPR017927">
    <property type="entry name" value="FAD-bd_FR_type"/>
</dbReference>
<dbReference type="GO" id="GO:0050660">
    <property type="term" value="F:flavin adenine dinucleotide binding"/>
    <property type="evidence" value="ECO:0007669"/>
    <property type="project" value="TreeGrafter"/>
</dbReference>
<dbReference type="EC" id="1.8.1.2" evidence="4"/>
<comment type="catalytic activity">
    <reaction evidence="16">
        <text>hydrogen sulfide + 3 NADP(+) + 3 H2O = sulfite + 3 NADPH + 4 H(+)</text>
        <dbReference type="Rhea" id="RHEA:13801"/>
        <dbReference type="ChEBI" id="CHEBI:15377"/>
        <dbReference type="ChEBI" id="CHEBI:15378"/>
        <dbReference type="ChEBI" id="CHEBI:17359"/>
        <dbReference type="ChEBI" id="CHEBI:29919"/>
        <dbReference type="ChEBI" id="CHEBI:57783"/>
        <dbReference type="ChEBI" id="CHEBI:58349"/>
        <dbReference type="EC" id="1.8.1.2"/>
    </reaction>
</comment>
<keyword evidence="5" id="KW-0813">Transport</keyword>
<evidence type="ECO:0000259" key="18">
    <source>
        <dbReference type="PROSITE" id="PS51384"/>
    </source>
</evidence>
<evidence type="ECO:0000256" key="16">
    <source>
        <dbReference type="ARBA" id="ARBA00052219"/>
    </source>
</evidence>
<evidence type="ECO:0000256" key="15">
    <source>
        <dbReference type="ARBA" id="ARBA00023014"/>
    </source>
</evidence>
<dbReference type="InterPro" id="IPR002869">
    <property type="entry name" value="Pyrv_flavodox_OxRed_cen"/>
</dbReference>
<dbReference type="PANTHER" id="PTHR19384">
    <property type="entry name" value="NITRIC OXIDE SYNTHASE-RELATED"/>
    <property type="match status" value="1"/>
</dbReference>
<proteinExistence type="predicted"/>
<dbReference type="GO" id="GO:0004783">
    <property type="term" value="F:sulfite reductase (NADPH) activity"/>
    <property type="evidence" value="ECO:0007669"/>
    <property type="project" value="UniProtKB-EC"/>
</dbReference>
<dbReference type="FunFam" id="1.20.990.10:FF:000010">
    <property type="entry name" value="Sulfite reductase [NADPH] flavoprotein component"/>
    <property type="match status" value="1"/>
</dbReference>
<dbReference type="GO" id="GO:0005829">
    <property type="term" value="C:cytosol"/>
    <property type="evidence" value="ECO:0007669"/>
    <property type="project" value="TreeGrafter"/>
</dbReference>
<dbReference type="Pfam" id="PF00175">
    <property type="entry name" value="NAD_binding_1"/>
    <property type="match status" value="1"/>
</dbReference>
<dbReference type="PROSITE" id="PS51384">
    <property type="entry name" value="FAD_FR"/>
    <property type="match status" value="1"/>
</dbReference>
<feature type="domain" description="FAD-binding FR-type" evidence="18">
    <location>
        <begin position="668"/>
        <end position="905"/>
    </location>
</feature>
<dbReference type="PRINTS" id="PR00371">
    <property type="entry name" value="FPNCR"/>
</dbReference>
<dbReference type="Gene3D" id="1.20.990.10">
    <property type="entry name" value="NADPH-cytochrome p450 Reductase, Chain A, domain 3"/>
    <property type="match status" value="1"/>
</dbReference>
<dbReference type="CDD" id="cd06207">
    <property type="entry name" value="CyPoR_like"/>
    <property type="match status" value="1"/>
</dbReference>
<dbReference type="Pfam" id="PF00667">
    <property type="entry name" value="FAD_binding_1"/>
    <property type="match status" value="1"/>
</dbReference>
<dbReference type="FunFam" id="3.40.50.80:FF:000011">
    <property type="entry name" value="Sulfite reductase flavoprotein component"/>
    <property type="match status" value="1"/>
</dbReference>
<evidence type="ECO:0000256" key="6">
    <source>
        <dbReference type="ARBA" id="ARBA00022485"/>
    </source>
</evidence>